<reference evidence="1 2" key="1">
    <citation type="submission" date="2016-11" db="EMBL/GenBank/DDBJ databases">
        <title>Trade-off between light-utilization and light-protection in marine flavobacteria.</title>
        <authorList>
            <person name="Kumagai Y."/>
        </authorList>
    </citation>
    <scope>NUCLEOTIDE SEQUENCE [LARGE SCALE GENOMIC DNA]</scope>
    <source>
        <strain evidence="1 2">JCM 13191</strain>
    </source>
</reference>
<dbReference type="AlphaFoldDB" id="A0A1W6MLP7"/>
<dbReference type="EMBL" id="CP019344">
    <property type="protein sequence ID" value="ARN78487.1"/>
    <property type="molecule type" value="Genomic_DNA"/>
</dbReference>
<proteinExistence type="predicted"/>
<dbReference type="Proteomes" id="UP000193431">
    <property type="component" value="Chromosome"/>
</dbReference>
<keyword evidence="2" id="KW-1185">Reference proteome</keyword>
<dbReference type="STRING" id="331648.BST97_11085"/>
<evidence type="ECO:0000313" key="2">
    <source>
        <dbReference type="Proteomes" id="UP000193431"/>
    </source>
</evidence>
<name>A0A1W6MLP7_9FLAO</name>
<organism evidence="1 2">
    <name type="scientific">Nonlabens spongiae</name>
    <dbReference type="NCBI Taxonomy" id="331648"/>
    <lineage>
        <taxon>Bacteria</taxon>
        <taxon>Pseudomonadati</taxon>
        <taxon>Bacteroidota</taxon>
        <taxon>Flavobacteriia</taxon>
        <taxon>Flavobacteriales</taxon>
        <taxon>Flavobacteriaceae</taxon>
        <taxon>Nonlabens</taxon>
    </lineage>
</organism>
<accession>A0A1W6MLP7</accession>
<evidence type="ECO:0000313" key="1">
    <source>
        <dbReference type="EMBL" id="ARN78487.1"/>
    </source>
</evidence>
<sequence length="136" mass="14944">MSLCIAFVGCSEGDDNQRPTSSNCDMNVVLSNAQFQNAPADQISIDELIIDGDCLKISFSSSGCDGNSWEVKLIDSETIAESFPPQRDIRLSLRNIEVCQAIISKEISFDISNLQVDGNQVFLNIANNGARILYEY</sequence>
<protein>
    <submittedName>
        <fullName evidence="1">Uncharacterized protein</fullName>
    </submittedName>
</protein>
<gene>
    <name evidence="1" type="ORF">BST97_11085</name>
</gene>